<protein>
    <recommendedName>
        <fullName evidence="2">DUF3108 domain-containing protein</fullName>
    </recommendedName>
</protein>
<name>A0A7C4TCG2_UNCW3</name>
<gene>
    <name evidence="1" type="ORF">ENV60_08555</name>
</gene>
<dbReference type="InterPro" id="IPR021457">
    <property type="entry name" value="DUF3108"/>
</dbReference>
<accession>A0A7C4TCG2</accession>
<organism evidence="1">
    <name type="scientific">candidate division WOR-3 bacterium</name>
    <dbReference type="NCBI Taxonomy" id="2052148"/>
    <lineage>
        <taxon>Bacteria</taxon>
        <taxon>Bacteria division WOR-3</taxon>
    </lineage>
</organism>
<evidence type="ECO:0008006" key="2">
    <source>
        <dbReference type="Google" id="ProtNLM"/>
    </source>
</evidence>
<reference evidence="1" key="1">
    <citation type="journal article" date="2020" name="mSystems">
        <title>Genome- and Community-Level Interaction Insights into Carbon Utilization and Element Cycling Functions of Hydrothermarchaeota in Hydrothermal Sediment.</title>
        <authorList>
            <person name="Zhou Z."/>
            <person name="Liu Y."/>
            <person name="Xu W."/>
            <person name="Pan J."/>
            <person name="Luo Z.H."/>
            <person name="Li M."/>
        </authorList>
    </citation>
    <scope>NUCLEOTIDE SEQUENCE [LARGE SCALE GENOMIC DNA]</scope>
    <source>
        <strain evidence="1">SpSt-774</strain>
    </source>
</reference>
<dbReference type="AlphaFoldDB" id="A0A7C4TCG2"/>
<proteinExistence type="predicted"/>
<comment type="caution">
    <text evidence="1">The sequence shown here is derived from an EMBL/GenBank/DDBJ whole genome shotgun (WGS) entry which is preliminary data.</text>
</comment>
<sequence length="210" mass="25027">MNIVLISVLLLCSVHRIPAQEFILYETYDNGKIGEIKILLNRNENGYNITYSSDRFIEVILDTLNFQTLYLNKMIKGKWEVTLKKNGNIFEVNYKGNKKIYSEKDPVFDRHTLDFALRGFEYDISFKKRIRLHIPEFMIVNADLMVLGEETVSTPIGEIECWKIGMNPRIIFIDKKFYFWIEKEHPYRFVQYRDSSDKNRIIIKDYKSID</sequence>
<dbReference type="EMBL" id="DTGZ01000161">
    <property type="protein sequence ID" value="HGV98327.1"/>
    <property type="molecule type" value="Genomic_DNA"/>
</dbReference>
<evidence type="ECO:0000313" key="1">
    <source>
        <dbReference type="EMBL" id="HGV98327.1"/>
    </source>
</evidence>
<dbReference type="Pfam" id="PF11306">
    <property type="entry name" value="DUF3108"/>
    <property type="match status" value="1"/>
</dbReference>